<dbReference type="AlphaFoldDB" id="A0A1R2CH60"/>
<comment type="caution">
    <text evidence="3">The sequence shown here is derived from an EMBL/GenBank/DDBJ whole genome shotgun (WGS) entry which is preliminary data.</text>
</comment>
<name>A0A1R2CH60_9CILI</name>
<feature type="region of interest" description="Disordered" evidence="2">
    <location>
        <begin position="140"/>
        <end position="165"/>
    </location>
</feature>
<evidence type="ECO:0000256" key="1">
    <source>
        <dbReference type="SAM" id="Coils"/>
    </source>
</evidence>
<protein>
    <submittedName>
        <fullName evidence="3">Uncharacterized protein</fullName>
    </submittedName>
</protein>
<dbReference type="Proteomes" id="UP000187209">
    <property type="component" value="Unassembled WGS sequence"/>
</dbReference>
<dbReference type="PANTHER" id="PTHR37473:SF1">
    <property type="entry name" value="EF-HAND DOMAIN-CONTAINING PROTEIN"/>
    <property type="match status" value="1"/>
</dbReference>
<dbReference type="EMBL" id="MPUH01000152">
    <property type="protein sequence ID" value="OMJ88362.1"/>
    <property type="molecule type" value="Genomic_DNA"/>
</dbReference>
<keyword evidence="4" id="KW-1185">Reference proteome</keyword>
<evidence type="ECO:0000256" key="2">
    <source>
        <dbReference type="SAM" id="MobiDB-lite"/>
    </source>
</evidence>
<feature type="compositionally biased region" description="Basic and acidic residues" evidence="2">
    <location>
        <begin position="147"/>
        <end position="165"/>
    </location>
</feature>
<dbReference type="OrthoDB" id="310819at2759"/>
<sequence length="231" mass="28333">MALRDTPSPSLTDAKKQRKRLEKDAILLNNRIQLLQIEEQRTWKKIEEMKKRQRTMEEIRRKHEEAVKLKLDSERRKEEIKQENNHKIAKLKEAIENEKKKKLETIQEYKKRAHDEVREIRDRSMREKYQMYTDYVKQNQKRSNSVKIEHKRQALRTRRNEKLREEENRQDYLRRVQQEEKLKKEIEEKVIEMEIQEMELIKKLQNTQLMQAKTLSELESAIKKKPMSALN</sequence>
<keyword evidence="1" id="KW-0175">Coiled coil</keyword>
<organism evidence="3 4">
    <name type="scientific">Stentor coeruleus</name>
    <dbReference type="NCBI Taxonomy" id="5963"/>
    <lineage>
        <taxon>Eukaryota</taxon>
        <taxon>Sar</taxon>
        <taxon>Alveolata</taxon>
        <taxon>Ciliophora</taxon>
        <taxon>Postciliodesmatophora</taxon>
        <taxon>Heterotrichea</taxon>
        <taxon>Heterotrichida</taxon>
        <taxon>Stentoridae</taxon>
        <taxon>Stentor</taxon>
    </lineage>
</organism>
<feature type="coiled-coil region" evidence="1">
    <location>
        <begin position="11"/>
        <end position="112"/>
    </location>
</feature>
<proteinExistence type="predicted"/>
<dbReference type="PANTHER" id="PTHR37473">
    <property type="entry name" value="EF-HAND DOMAIN-CONTAINING PROTEIN"/>
    <property type="match status" value="1"/>
</dbReference>
<accession>A0A1R2CH60</accession>
<evidence type="ECO:0000313" key="4">
    <source>
        <dbReference type="Proteomes" id="UP000187209"/>
    </source>
</evidence>
<gene>
    <name evidence="3" type="ORF">SteCoe_9678</name>
</gene>
<reference evidence="3 4" key="1">
    <citation type="submission" date="2016-11" db="EMBL/GenBank/DDBJ databases">
        <title>The macronuclear genome of Stentor coeruleus: a giant cell with tiny introns.</title>
        <authorList>
            <person name="Slabodnick M."/>
            <person name="Ruby J.G."/>
            <person name="Reiff S.B."/>
            <person name="Swart E.C."/>
            <person name="Gosai S."/>
            <person name="Prabakaran S."/>
            <person name="Witkowska E."/>
            <person name="Larue G.E."/>
            <person name="Fisher S."/>
            <person name="Freeman R.M."/>
            <person name="Gunawardena J."/>
            <person name="Chu W."/>
            <person name="Stover N.A."/>
            <person name="Gregory B.D."/>
            <person name="Nowacki M."/>
            <person name="Derisi J."/>
            <person name="Roy S.W."/>
            <person name="Marshall W.F."/>
            <person name="Sood P."/>
        </authorList>
    </citation>
    <scope>NUCLEOTIDE SEQUENCE [LARGE SCALE GENOMIC DNA]</scope>
    <source>
        <strain evidence="3">WM001</strain>
    </source>
</reference>
<evidence type="ECO:0000313" key="3">
    <source>
        <dbReference type="EMBL" id="OMJ88362.1"/>
    </source>
</evidence>